<gene>
    <name evidence="1" type="ORF">SOIL9_71590</name>
</gene>
<accession>A0A6P2DL55</accession>
<organism evidence="1 2">
    <name type="scientific">Gemmata massiliana</name>
    <dbReference type="NCBI Taxonomy" id="1210884"/>
    <lineage>
        <taxon>Bacteria</taxon>
        <taxon>Pseudomonadati</taxon>
        <taxon>Planctomycetota</taxon>
        <taxon>Planctomycetia</taxon>
        <taxon>Gemmatales</taxon>
        <taxon>Gemmataceae</taxon>
        <taxon>Gemmata</taxon>
    </lineage>
</organism>
<dbReference type="RefSeq" id="WP_162673052.1">
    <property type="nucleotide sequence ID" value="NZ_LR593886.1"/>
</dbReference>
<reference evidence="1 2" key="1">
    <citation type="submission" date="2019-05" db="EMBL/GenBank/DDBJ databases">
        <authorList>
            <consortium name="Science for Life Laboratories"/>
        </authorList>
    </citation>
    <scope>NUCLEOTIDE SEQUENCE [LARGE SCALE GENOMIC DNA]</scope>
    <source>
        <strain evidence="1">Soil9</strain>
    </source>
</reference>
<dbReference type="KEGG" id="gms:SOIL9_71590"/>
<evidence type="ECO:0000313" key="2">
    <source>
        <dbReference type="Proteomes" id="UP000464178"/>
    </source>
</evidence>
<name>A0A6P2DL55_9BACT</name>
<keyword evidence="2" id="KW-1185">Reference proteome</keyword>
<protein>
    <submittedName>
        <fullName evidence="1">Uncharacterized protein</fullName>
    </submittedName>
</protein>
<dbReference type="EMBL" id="LR593886">
    <property type="protein sequence ID" value="VTS03510.1"/>
    <property type="molecule type" value="Genomic_DNA"/>
</dbReference>
<dbReference type="Proteomes" id="UP000464178">
    <property type="component" value="Chromosome"/>
</dbReference>
<proteinExistence type="predicted"/>
<sequence length="110" mass="11499">MADIIDPRAVAFTNYVRQGSELLRSVVIFAEAMKNQWFGGLNVLIPNTTDVVKDNREGEGVAALTGQDVNAVMSILVALAPGGASNPNAQQVAKPCVRPAPLITLPSIGG</sequence>
<dbReference type="AlphaFoldDB" id="A0A6P2DL55"/>
<evidence type="ECO:0000313" key="1">
    <source>
        <dbReference type="EMBL" id="VTS03510.1"/>
    </source>
</evidence>